<sequence length="259" mass="28142">MKICPKCGQQVQASDQFCPHCGTALATNEAATTTRQSRRQTGQNPKAPKKRWRRWLALAVVVALLLIGGGWWFKHTQNQSVVETASSQSSSTSLSSSSSESTVDESSQKTASSDSSGSTDKLSTNLGPQETAAAILFYGGHKYPDSLYKGNLQAAQEKNSLYIYPNKFPTDQKNGYEAHPGQGVAYRLVPSQIDASISYTLDQDQTVNFYQVGKTPLELDYLGSASWQSIINYDNQHNAAPVVRQLGSVAHLSEVSGDE</sequence>
<keyword evidence="2" id="KW-0472">Membrane</keyword>
<protein>
    <submittedName>
        <fullName evidence="4">Zinc ribbon domain-containing protein</fullName>
    </submittedName>
</protein>
<evidence type="ECO:0000256" key="2">
    <source>
        <dbReference type="SAM" id="Phobius"/>
    </source>
</evidence>
<name>A0ABS2EQG3_9LACO</name>
<feature type="compositionally biased region" description="Low complexity" evidence="1">
    <location>
        <begin position="84"/>
        <end position="124"/>
    </location>
</feature>
<organism evidence="4 5">
    <name type="scientific">Limosilactobacillus alvi</name>
    <dbReference type="NCBI Taxonomy" id="990412"/>
    <lineage>
        <taxon>Bacteria</taxon>
        <taxon>Bacillati</taxon>
        <taxon>Bacillota</taxon>
        <taxon>Bacilli</taxon>
        <taxon>Lactobacillales</taxon>
        <taxon>Lactobacillaceae</taxon>
        <taxon>Limosilactobacillus</taxon>
    </lineage>
</organism>
<reference evidence="4 5" key="1">
    <citation type="journal article" date="2021" name="Sci. Rep.">
        <title>The distribution of antibiotic resistance genes in chicken gut microbiota commensals.</title>
        <authorList>
            <person name="Juricova H."/>
            <person name="Matiasovicova J."/>
            <person name="Kubasova T."/>
            <person name="Cejkova D."/>
            <person name="Rychlik I."/>
        </authorList>
    </citation>
    <scope>NUCLEOTIDE SEQUENCE [LARGE SCALE GENOMIC DNA]</scope>
    <source>
        <strain evidence="4 5">An810</strain>
    </source>
</reference>
<dbReference type="EMBL" id="JACJJQ010000031">
    <property type="protein sequence ID" value="MBM6754466.1"/>
    <property type="molecule type" value="Genomic_DNA"/>
</dbReference>
<feature type="transmembrane region" description="Helical" evidence="2">
    <location>
        <begin position="55"/>
        <end position="73"/>
    </location>
</feature>
<gene>
    <name evidence="4" type="ORF">H5993_06820</name>
</gene>
<evidence type="ECO:0000313" key="4">
    <source>
        <dbReference type="EMBL" id="MBM6754466.1"/>
    </source>
</evidence>
<keyword evidence="2" id="KW-0812">Transmembrane</keyword>
<proteinExistence type="predicted"/>
<keyword evidence="2" id="KW-1133">Transmembrane helix</keyword>
<feature type="compositionally biased region" description="Low complexity" evidence="1">
    <location>
        <begin position="29"/>
        <end position="43"/>
    </location>
</feature>
<evidence type="ECO:0000313" key="5">
    <source>
        <dbReference type="Proteomes" id="UP000776629"/>
    </source>
</evidence>
<feature type="region of interest" description="Disordered" evidence="1">
    <location>
        <begin position="84"/>
        <end position="125"/>
    </location>
</feature>
<evidence type="ECO:0000256" key="1">
    <source>
        <dbReference type="SAM" id="MobiDB-lite"/>
    </source>
</evidence>
<dbReference type="InterPro" id="IPR026870">
    <property type="entry name" value="Zinc_ribbon_dom"/>
</dbReference>
<evidence type="ECO:0000259" key="3">
    <source>
        <dbReference type="Pfam" id="PF13240"/>
    </source>
</evidence>
<feature type="domain" description="Zinc-ribbon" evidence="3">
    <location>
        <begin position="4"/>
        <end position="25"/>
    </location>
</feature>
<dbReference type="RefSeq" id="WP_204776760.1">
    <property type="nucleotide sequence ID" value="NZ_JACJJQ010000031.1"/>
</dbReference>
<dbReference type="Proteomes" id="UP000776629">
    <property type="component" value="Unassembled WGS sequence"/>
</dbReference>
<accession>A0ABS2EQG3</accession>
<keyword evidence="5" id="KW-1185">Reference proteome</keyword>
<dbReference type="Pfam" id="PF13240">
    <property type="entry name" value="Zn_Ribbon_1"/>
    <property type="match status" value="1"/>
</dbReference>
<feature type="region of interest" description="Disordered" evidence="1">
    <location>
        <begin position="29"/>
        <end position="49"/>
    </location>
</feature>
<comment type="caution">
    <text evidence="4">The sequence shown here is derived from an EMBL/GenBank/DDBJ whole genome shotgun (WGS) entry which is preliminary data.</text>
</comment>